<comment type="caution">
    <text evidence="3">The sequence shown here is derived from an EMBL/GenBank/DDBJ whole genome shotgun (WGS) entry which is preliminary data.</text>
</comment>
<keyword evidence="4" id="KW-1185">Reference proteome</keyword>
<organism evidence="3 4">
    <name type="scientific">Paenibacillus germinis</name>
    <dbReference type="NCBI Taxonomy" id="2654979"/>
    <lineage>
        <taxon>Bacteria</taxon>
        <taxon>Bacillati</taxon>
        <taxon>Bacillota</taxon>
        <taxon>Bacilli</taxon>
        <taxon>Bacillales</taxon>
        <taxon>Paenibacillaceae</taxon>
        <taxon>Paenibacillus</taxon>
    </lineage>
</organism>
<feature type="domain" description="HTH-like" evidence="2">
    <location>
        <begin position="30"/>
        <end position="82"/>
    </location>
</feature>
<gene>
    <name evidence="3" type="ORF">GC102_13135</name>
</gene>
<name>A0ABX1Z0K7_9BACL</name>
<reference evidence="3 4" key="1">
    <citation type="submission" date="2019-10" db="EMBL/GenBank/DDBJ databases">
        <title>Description of Paenibacillus choica sp. nov.</title>
        <authorList>
            <person name="Carlier A."/>
            <person name="Qi S."/>
        </authorList>
    </citation>
    <scope>NUCLEOTIDE SEQUENCE [LARGE SCALE GENOMIC DNA]</scope>
    <source>
        <strain evidence="3 4">LMG 31460</strain>
    </source>
</reference>
<evidence type="ECO:0000259" key="2">
    <source>
        <dbReference type="Pfam" id="PF13276"/>
    </source>
</evidence>
<dbReference type="Pfam" id="PF13276">
    <property type="entry name" value="HTH_21"/>
    <property type="match status" value="1"/>
</dbReference>
<feature type="region of interest" description="Disordered" evidence="1">
    <location>
        <begin position="45"/>
        <end position="66"/>
    </location>
</feature>
<dbReference type="Proteomes" id="UP000658690">
    <property type="component" value="Unassembled WGS sequence"/>
</dbReference>
<dbReference type="EMBL" id="WHOC01000069">
    <property type="protein sequence ID" value="NOU86712.1"/>
    <property type="molecule type" value="Genomic_DNA"/>
</dbReference>
<sequence length="82" mass="9766">MCSVLHVSRSGYYKWLTRKPSSSEKRRIMLEKRIQYYFKKSKQHYGSPSITEDLRKEGHTVSSRTVSRLMKKLGLQSRSERK</sequence>
<evidence type="ECO:0000313" key="3">
    <source>
        <dbReference type="EMBL" id="NOU86712.1"/>
    </source>
</evidence>
<dbReference type="PANTHER" id="PTHR46889:SF4">
    <property type="entry name" value="TRANSPOSASE INSO FOR INSERTION SEQUENCE ELEMENT IS911B-RELATED"/>
    <property type="match status" value="1"/>
</dbReference>
<dbReference type="InterPro" id="IPR050900">
    <property type="entry name" value="Transposase_IS3/IS150/IS904"/>
</dbReference>
<accession>A0ABX1Z0K7</accession>
<proteinExistence type="predicted"/>
<dbReference type="PANTHER" id="PTHR46889">
    <property type="entry name" value="TRANSPOSASE INSF FOR INSERTION SEQUENCE IS3B-RELATED"/>
    <property type="match status" value="1"/>
</dbReference>
<protein>
    <submittedName>
        <fullName evidence="3">IS3 family transposase</fullName>
    </submittedName>
</protein>
<evidence type="ECO:0000256" key="1">
    <source>
        <dbReference type="SAM" id="MobiDB-lite"/>
    </source>
</evidence>
<dbReference type="InterPro" id="IPR025948">
    <property type="entry name" value="HTH-like_dom"/>
</dbReference>
<evidence type="ECO:0000313" key="4">
    <source>
        <dbReference type="Proteomes" id="UP000658690"/>
    </source>
</evidence>